<dbReference type="SUPFAM" id="SSF55103">
    <property type="entry name" value="FAD-linked oxidases, C-terminal domain"/>
    <property type="match status" value="1"/>
</dbReference>
<evidence type="ECO:0000256" key="8">
    <source>
        <dbReference type="ARBA" id="ARBA00023136"/>
    </source>
</evidence>
<dbReference type="GO" id="GO:0050614">
    <property type="term" value="F:Delta24-sterol reductase activity"/>
    <property type="evidence" value="ECO:0007669"/>
    <property type="project" value="UniProtKB-EC"/>
</dbReference>
<keyword evidence="4" id="KW-0812">Transmembrane</keyword>
<dbReference type="PANTHER" id="PTHR10801:SF0">
    <property type="entry name" value="DELTA(24)-STEROL REDUCTASE"/>
    <property type="match status" value="1"/>
</dbReference>
<dbReference type="AlphaFoldDB" id="A0A6J7FE77"/>
<dbReference type="GO" id="GO:0016020">
    <property type="term" value="C:membrane"/>
    <property type="evidence" value="ECO:0007669"/>
    <property type="project" value="UniProtKB-SubCell"/>
</dbReference>
<keyword evidence="8" id="KW-0472">Membrane</keyword>
<dbReference type="Gene3D" id="3.30.465.10">
    <property type="match status" value="1"/>
</dbReference>
<dbReference type="GO" id="GO:0071949">
    <property type="term" value="F:FAD binding"/>
    <property type="evidence" value="ECO:0007669"/>
    <property type="project" value="InterPro"/>
</dbReference>
<evidence type="ECO:0000256" key="6">
    <source>
        <dbReference type="ARBA" id="ARBA00022989"/>
    </source>
</evidence>
<keyword evidence="5" id="KW-0274">FAD</keyword>
<evidence type="ECO:0000256" key="4">
    <source>
        <dbReference type="ARBA" id="ARBA00022692"/>
    </source>
</evidence>
<feature type="domain" description="FAD-binding PCMH-type" evidence="9">
    <location>
        <begin position="1"/>
        <end position="175"/>
    </location>
</feature>
<dbReference type="Gene3D" id="3.40.462.10">
    <property type="entry name" value="FAD-linked oxidases, C-terminal domain"/>
    <property type="match status" value="1"/>
</dbReference>
<dbReference type="InterPro" id="IPR016164">
    <property type="entry name" value="FAD-linked_Oxase-like_C"/>
</dbReference>
<evidence type="ECO:0000313" key="10">
    <source>
        <dbReference type="EMBL" id="CAB4889943.1"/>
    </source>
</evidence>
<protein>
    <recommendedName>
        <fullName evidence="2">Delta(24)-sterol reductase</fullName>
        <ecNumber evidence="2">1.3.1.72</ecNumber>
    </recommendedName>
</protein>
<keyword evidence="3" id="KW-0285">Flavoprotein</keyword>
<evidence type="ECO:0000256" key="3">
    <source>
        <dbReference type="ARBA" id="ARBA00022630"/>
    </source>
</evidence>
<sequence length="465" mass="52348">MLALVADQEYRALKERIGRQFAAIPVGQNIRLAKRTSNLFRARSAAAVPGLDVRDFSGVLCINEEAGTADVLGMTTYEQLVAATIPLGFMPLCVPQLRTITLGGAVTGMGIEAASFRNGAPHESVLEMDILTGTGQILTVTGNADDPHRDLFYGFPNSYGSLGYALRIKIELEPIKPFVHLRHLRFDDSEALAAAIDTITKAGELDGNPVDFIDGTVFSPNEHYLTLGEMVNALPAGAFTSDYTSQEIYYQSIPQKNEDYLTILDYLWRWDTDWFWCSRAFGAQVPAIRKLWPKSKLRSDVYWKLIALDQKYDIAARVNSFRGKPQRESVVQDIEVPISHLPAFLEFFHNRVGISPIWICPMKQRDAKVRWPLYEFDPDTMYVNVGFWSSVAISEGLTPADGVINRMIEDEVTRLGGRKSLYSTTFYDKKTFWSIYGGSTYFALKDRYDPQGRLLGLYEKVVEQR</sequence>
<evidence type="ECO:0000256" key="1">
    <source>
        <dbReference type="ARBA" id="ARBA00004167"/>
    </source>
</evidence>
<evidence type="ECO:0000256" key="2">
    <source>
        <dbReference type="ARBA" id="ARBA00012405"/>
    </source>
</evidence>
<dbReference type="InterPro" id="IPR036318">
    <property type="entry name" value="FAD-bd_PCMH-like_sf"/>
</dbReference>
<organism evidence="10">
    <name type="scientific">freshwater metagenome</name>
    <dbReference type="NCBI Taxonomy" id="449393"/>
    <lineage>
        <taxon>unclassified sequences</taxon>
        <taxon>metagenomes</taxon>
        <taxon>ecological metagenomes</taxon>
    </lineage>
</organism>
<dbReference type="InterPro" id="IPR016166">
    <property type="entry name" value="FAD-bd_PCMH"/>
</dbReference>
<dbReference type="EMBL" id="CAFBPZ010000030">
    <property type="protein sequence ID" value="CAB5037347.1"/>
    <property type="molecule type" value="Genomic_DNA"/>
</dbReference>
<dbReference type="InterPro" id="IPR016170">
    <property type="entry name" value="Cytok_DH_C_sf"/>
</dbReference>
<dbReference type="PANTHER" id="PTHR10801">
    <property type="entry name" value="24-DEHYDROCHOLESTEROL REDUCTASE"/>
    <property type="match status" value="1"/>
</dbReference>
<comment type="subcellular location">
    <subcellularLocation>
        <location evidence="1">Membrane</location>
        <topology evidence="1">Single-pass membrane protein</topology>
    </subcellularLocation>
</comment>
<dbReference type="PROSITE" id="PS51387">
    <property type="entry name" value="FAD_PCMH"/>
    <property type="match status" value="1"/>
</dbReference>
<dbReference type="InterPro" id="IPR040165">
    <property type="entry name" value="Diminuto-like"/>
</dbReference>
<evidence type="ECO:0000259" key="9">
    <source>
        <dbReference type="PROSITE" id="PS51387"/>
    </source>
</evidence>
<name>A0A6J7FE77_9ZZZZ</name>
<evidence type="ECO:0000256" key="5">
    <source>
        <dbReference type="ARBA" id="ARBA00022827"/>
    </source>
</evidence>
<proteinExistence type="predicted"/>
<evidence type="ECO:0000313" key="11">
    <source>
        <dbReference type="EMBL" id="CAB5037347.1"/>
    </source>
</evidence>
<dbReference type="EC" id="1.3.1.72" evidence="2"/>
<dbReference type="InterPro" id="IPR016169">
    <property type="entry name" value="FAD-bd_PCMH_sub2"/>
</dbReference>
<keyword evidence="6" id="KW-1133">Transmembrane helix</keyword>
<dbReference type="InterPro" id="IPR006094">
    <property type="entry name" value="Oxid_FAD_bind_N"/>
</dbReference>
<keyword evidence="7" id="KW-0560">Oxidoreductase</keyword>
<gene>
    <name evidence="10" type="ORF">UFOPK3495_00276</name>
    <name evidence="11" type="ORF">UFOPK4237_00622</name>
</gene>
<dbReference type="EMBL" id="CAFBMC010000008">
    <property type="protein sequence ID" value="CAB4889943.1"/>
    <property type="molecule type" value="Genomic_DNA"/>
</dbReference>
<dbReference type="SUPFAM" id="SSF56176">
    <property type="entry name" value="FAD-binding/transporter-associated domain-like"/>
    <property type="match status" value="1"/>
</dbReference>
<evidence type="ECO:0000256" key="7">
    <source>
        <dbReference type="ARBA" id="ARBA00023002"/>
    </source>
</evidence>
<reference evidence="10" key="1">
    <citation type="submission" date="2020-05" db="EMBL/GenBank/DDBJ databases">
        <authorList>
            <person name="Chiriac C."/>
            <person name="Salcher M."/>
            <person name="Ghai R."/>
            <person name="Kavagutti S V."/>
        </authorList>
    </citation>
    <scope>NUCLEOTIDE SEQUENCE</scope>
</reference>
<dbReference type="Pfam" id="PF01565">
    <property type="entry name" value="FAD_binding_4"/>
    <property type="match status" value="1"/>
</dbReference>
<accession>A0A6J7FE77</accession>